<keyword evidence="8" id="KW-1185">Reference proteome</keyword>
<reference evidence="7 8" key="1">
    <citation type="submission" date="2018-05" db="EMBL/GenBank/DDBJ databases">
        <title>Genomic Encyclopedia of Type Strains, Phase IV (KMG-IV): sequencing the most valuable type-strain genomes for metagenomic binning, comparative biology and taxonomic classification.</title>
        <authorList>
            <person name="Goeker M."/>
        </authorList>
    </citation>
    <scope>NUCLEOTIDE SEQUENCE [LARGE SCALE GENOMIC DNA]</scope>
    <source>
        <strain evidence="7 8">DSM 103371</strain>
    </source>
</reference>
<keyword evidence="7" id="KW-0031">Aminopeptidase</keyword>
<dbReference type="PANTHER" id="PTHR43763">
    <property type="entry name" value="XAA-PRO AMINOPEPTIDASE 1"/>
    <property type="match status" value="1"/>
</dbReference>
<dbReference type="InterPro" id="IPR033740">
    <property type="entry name" value="Pept_M24B"/>
</dbReference>
<proteinExistence type="inferred from homology"/>
<dbReference type="InterPro" id="IPR029149">
    <property type="entry name" value="Creatin/AminoP/Spt16_N"/>
</dbReference>
<dbReference type="Pfam" id="PF16188">
    <property type="entry name" value="Peptidase_M24_C"/>
    <property type="match status" value="1"/>
</dbReference>
<gene>
    <name evidence="7" type="ORF">C8D95_108136</name>
</gene>
<dbReference type="Gene3D" id="3.90.230.10">
    <property type="entry name" value="Creatinase/methionine aminopeptidase superfamily"/>
    <property type="match status" value="1"/>
</dbReference>
<dbReference type="AlphaFoldDB" id="A0A316GKA3"/>
<organism evidence="7 8">
    <name type="scientific">Silicimonas algicola</name>
    <dbReference type="NCBI Taxonomy" id="1826607"/>
    <lineage>
        <taxon>Bacteria</taxon>
        <taxon>Pseudomonadati</taxon>
        <taxon>Pseudomonadota</taxon>
        <taxon>Alphaproteobacteria</taxon>
        <taxon>Rhodobacterales</taxon>
        <taxon>Paracoccaceae</taxon>
    </lineage>
</organism>
<evidence type="ECO:0000313" key="7">
    <source>
        <dbReference type="EMBL" id="PWK55257.1"/>
    </source>
</evidence>
<comment type="caution">
    <text evidence="7">The sequence shown here is derived from an EMBL/GenBank/DDBJ whole genome shotgun (WGS) entry which is preliminary data.</text>
</comment>
<dbReference type="InterPro" id="IPR000994">
    <property type="entry name" value="Pept_M24"/>
</dbReference>
<dbReference type="Proteomes" id="UP000245390">
    <property type="component" value="Unassembled WGS sequence"/>
</dbReference>
<comment type="similarity">
    <text evidence="1">Belongs to the peptidase M24B family.</text>
</comment>
<dbReference type="Gene3D" id="3.40.350.10">
    <property type="entry name" value="Creatinase/prolidase N-terminal domain"/>
    <property type="match status" value="2"/>
</dbReference>
<keyword evidence="3" id="KW-0378">Hydrolase</keyword>
<name>A0A316GKA3_9RHOB</name>
<dbReference type="PANTHER" id="PTHR43763:SF6">
    <property type="entry name" value="XAA-PRO AMINOPEPTIDASE 1"/>
    <property type="match status" value="1"/>
</dbReference>
<protein>
    <submittedName>
        <fullName evidence="7">Xaa-Pro aminopeptidase</fullName>
    </submittedName>
</protein>
<dbReference type="FunFam" id="3.90.230.10:FF:000009">
    <property type="entry name" value="xaa-Pro aminopeptidase 2"/>
    <property type="match status" value="1"/>
</dbReference>
<feature type="domain" description="Peptidase M24" evidence="4">
    <location>
        <begin position="340"/>
        <end position="553"/>
    </location>
</feature>
<evidence type="ECO:0000256" key="1">
    <source>
        <dbReference type="ARBA" id="ARBA00008766"/>
    </source>
</evidence>
<dbReference type="EMBL" id="QGGV01000008">
    <property type="protein sequence ID" value="PWK55257.1"/>
    <property type="molecule type" value="Genomic_DNA"/>
</dbReference>
<dbReference type="GO" id="GO:0046872">
    <property type="term" value="F:metal ion binding"/>
    <property type="evidence" value="ECO:0007669"/>
    <property type="project" value="UniProtKB-KW"/>
</dbReference>
<dbReference type="SUPFAM" id="SSF53092">
    <property type="entry name" value="Creatinase/prolidase N-terminal domain"/>
    <property type="match status" value="1"/>
</dbReference>
<keyword evidence="2" id="KW-0479">Metal-binding</keyword>
<evidence type="ECO:0000313" key="8">
    <source>
        <dbReference type="Proteomes" id="UP000245390"/>
    </source>
</evidence>
<dbReference type="Pfam" id="PF01321">
    <property type="entry name" value="Creatinase_N"/>
    <property type="match status" value="1"/>
</dbReference>
<dbReference type="GO" id="GO:0070006">
    <property type="term" value="F:metalloaminopeptidase activity"/>
    <property type="evidence" value="ECO:0007669"/>
    <property type="project" value="InterPro"/>
</dbReference>
<dbReference type="GO" id="GO:0005737">
    <property type="term" value="C:cytoplasm"/>
    <property type="evidence" value="ECO:0007669"/>
    <property type="project" value="UniProtKB-ARBA"/>
</dbReference>
<dbReference type="InterPro" id="IPR050422">
    <property type="entry name" value="X-Pro_aminopeptidase_P"/>
</dbReference>
<dbReference type="Pfam" id="PF00557">
    <property type="entry name" value="Peptidase_M24"/>
    <property type="match status" value="1"/>
</dbReference>
<evidence type="ECO:0000259" key="6">
    <source>
        <dbReference type="Pfam" id="PF16188"/>
    </source>
</evidence>
<dbReference type="InterPro" id="IPR000587">
    <property type="entry name" value="Creatinase_N"/>
</dbReference>
<feature type="domain" description="Creatinase N-terminal" evidence="5">
    <location>
        <begin position="47"/>
        <end position="181"/>
    </location>
</feature>
<evidence type="ECO:0000256" key="3">
    <source>
        <dbReference type="ARBA" id="ARBA00022801"/>
    </source>
</evidence>
<dbReference type="InterPro" id="IPR036005">
    <property type="entry name" value="Creatinase/aminopeptidase-like"/>
</dbReference>
<sequence length="626" mass="69260">MNTGDFPRAWTTARPHIALAPSRPFLFPPRMFQSFASTASPEQGPPRLAALRAEMTAEMLDAFLVPRSDRHQGEYVAPADERLSWLTGFTGSAGFAVVTAEEAAVFVDGRYRLQVTAQVASDFSPVDFPKVRLGPWLADHLPAGARVGFDPWLHTTDEIEAARKAAPEIGLVACDNLVDRIWQDRPPLPSAPVRAHPLDVAGETSSAKRDRLAKELRRAGQRAAILTLPDSICWLLNIRGSDVARNPVVQAFAILFDDGHVSVFSDPPKFDGVADHLDVDLHHWEAFEAALTQLSGPVRVDRKTAPLAVSTILSEAEIEVSWGDDPCSLPKARKNAAEIEGMREVHLIDGAAMVEFLRWLDDRASRGGLTEIGAVKALEGFRRQSNQLQDISFETISGAGPNGAIIHYRVTEETDREIRDGELFLIDSGGQYLKGTTDITRTVIVGEPTEEMRTQYTRVLQGLIAVSMARFPRGVSGRDIDPLARAALWRAGQDFDHGTGHGVGAYLSVHEGPQRISRISEVPLEPGMILSNEPGYYRDGAYGIRLENLIVVRDAEKIGDMRDQLDFETLTFVPFDRRLIDTDLMGPWEVDWLDRYHAEVRQKLTDRISSEARDWLYAATAPLPRA</sequence>
<dbReference type="InterPro" id="IPR032416">
    <property type="entry name" value="Peptidase_M24_C"/>
</dbReference>
<evidence type="ECO:0000259" key="5">
    <source>
        <dbReference type="Pfam" id="PF01321"/>
    </source>
</evidence>
<dbReference type="CDD" id="cd01085">
    <property type="entry name" value="APP"/>
    <property type="match status" value="1"/>
</dbReference>
<accession>A0A316GKA3</accession>
<keyword evidence="7" id="KW-0645">Protease</keyword>
<evidence type="ECO:0000256" key="2">
    <source>
        <dbReference type="ARBA" id="ARBA00022723"/>
    </source>
</evidence>
<dbReference type="Pfam" id="PF16189">
    <property type="entry name" value="Creatinase_N_2"/>
    <property type="match status" value="1"/>
</dbReference>
<evidence type="ECO:0000259" key="4">
    <source>
        <dbReference type="Pfam" id="PF00557"/>
    </source>
</evidence>
<feature type="domain" description="Peptidase M24 C-terminal" evidence="6">
    <location>
        <begin position="565"/>
        <end position="623"/>
    </location>
</feature>
<dbReference type="SUPFAM" id="SSF55920">
    <property type="entry name" value="Creatinase/aminopeptidase"/>
    <property type="match status" value="1"/>
</dbReference>